<evidence type="ECO:0000256" key="5">
    <source>
        <dbReference type="ARBA" id="ARBA00022692"/>
    </source>
</evidence>
<dbReference type="Proteomes" id="UP000094389">
    <property type="component" value="Unassembled WGS sequence"/>
</dbReference>
<comment type="similarity">
    <text evidence="2">Belongs to the MNN1/MNT family.</text>
</comment>
<evidence type="ECO:0000256" key="3">
    <source>
        <dbReference type="ARBA" id="ARBA00022676"/>
    </source>
</evidence>
<dbReference type="EMBL" id="KV453925">
    <property type="protein sequence ID" value="ODV75688.1"/>
    <property type="molecule type" value="Genomic_DNA"/>
</dbReference>
<dbReference type="OrthoDB" id="3979810at2759"/>
<comment type="subcellular location">
    <subcellularLocation>
        <location evidence="1">Membrane</location>
        <topology evidence="1">Single-pass type II membrane protein</topology>
    </subcellularLocation>
</comment>
<keyword evidence="5 10" id="KW-0812">Transmembrane</keyword>
<evidence type="ECO:0000256" key="7">
    <source>
        <dbReference type="ARBA" id="ARBA00022989"/>
    </source>
</evidence>
<dbReference type="PANTHER" id="PTHR31392">
    <property type="entry name" value="ALPHA-1,3-MANNOSYLTRANSFERASE MNN1-RELATED"/>
    <property type="match status" value="1"/>
</dbReference>
<protein>
    <submittedName>
        <fullName evidence="11">Uncharacterized protein</fullName>
    </submittedName>
</protein>
<dbReference type="InterPro" id="IPR022751">
    <property type="entry name" value="Alpha_mannosyltransferase"/>
</dbReference>
<dbReference type="GO" id="GO:0000033">
    <property type="term" value="F:alpha-1,3-mannosyltransferase activity"/>
    <property type="evidence" value="ECO:0007669"/>
    <property type="project" value="TreeGrafter"/>
</dbReference>
<keyword evidence="8 10" id="KW-0472">Membrane</keyword>
<gene>
    <name evidence="11" type="ORF">CYBJADRAFT_165116</name>
</gene>
<keyword evidence="12" id="KW-1185">Reference proteome</keyword>
<evidence type="ECO:0000256" key="9">
    <source>
        <dbReference type="ARBA" id="ARBA00023180"/>
    </source>
</evidence>
<organism evidence="11 12">
    <name type="scientific">Cyberlindnera jadinii (strain ATCC 18201 / CBS 1600 / BCRC 20928 / JCM 3617 / NBRC 0987 / NRRL Y-1542)</name>
    <name type="common">Torula yeast</name>
    <name type="synonym">Candida utilis</name>
    <dbReference type="NCBI Taxonomy" id="983966"/>
    <lineage>
        <taxon>Eukaryota</taxon>
        <taxon>Fungi</taxon>
        <taxon>Dikarya</taxon>
        <taxon>Ascomycota</taxon>
        <taxon>Saccharomycotina</taxon>
        <taxon>Saccharomycetes</taxon>
        <taxon>Phaffomycetales</taxon>
        <taxon>Phaffomycetaceae</taxon>
        <taxon>Cyberlindnera</taxon>
    </lineage>
</organism>
<dbReference type="GeneID" id="30988296"/>
<evidence type="ECO:0000256" key="6">
    <source>
        <dbReference type="ARBA" id="ARBA00022968"/>
    </source>
</evidence>
<evidence type="ECO:0000256" key="1">
    <source>
        <dbReference type="ARBA" id="ARBA00004606"/>
    </source>
</evidence>
<dbReference type="PANTHER" id="PTHR31392:SF1">
    <property type="entry name" value="ALPHA-1,3-MANNOSYLTRANSFERASE MNN1-RELATED"/>
    <property type="match status" value="1"/>
</dbReference>
<evidence type="ECO:0000256" key="8">
    <source>
        <dbReference type="ARBA" id="ARBA00023136"/>
    </source>
</evidence>
<keyword evidence="4" id="KW-0808">Transferase</keyword>
<keyword evidence="3" id="KW-0328">Glycosyltransferase</keyword>
<sequence>MDAYLNTNIRLRITEQSKRIGDSKVAQLVKSYNWRKNKSATAFLVVVGLVLVLLSWRPSVSQLFTDDRSFDVTKGWYNNNYDNVARSHSGLNSKCIDFFTTADGSINAGGSLSSEMTISDIRVFMECFVTNPHSAKGDFLAVAKEIKRTMLQWSTDSLPVYKKLGKKFPEASIPSIRSGAKISSNPWQSTLYTLYHSFNGKGIVIPIKSQSDVQDVVKMAKVLRALKVKYPVQIVYAESLDSQDEVDLRNAFMSNIEPLEGSTIRDFPPIKDVWTVDIGNMVRDPLKGAMNNDDGKLWYLAAIAFSSFEDVILLDKSVVPMSKKLFKKLESREYRSTGSYFFPSLRLDKEVEVLEFNALEKWFPSGQDSRIFGMNRVGNAVLNSTRIFGERRAQEVASDVIMLNKKKHFTGLVIAMTLISKGSSKTLQDDMVWIGSLVDGSTSSLYKHPIPAGIVGSFTKNINRKTHKPRAKEICSRHRIHFDSLEENGKENVLFITNGVRNCDVKRRKLGKDINMKYYTSFNKDERKLEEHFQSRIDFNASIIPLRQEIKVESSILESPSSLVKAKMCNKSFWCAYDSAGGSLEDEFRSDVIYFSEEEAKRLEDIADLLM</sequence>
<proteinExistence type="inferred from homology"/>
<evidence type="ECO:0000256" key="10">
    <source>
        <dbReference type="SAM" id="Phobius"/>
    </source>
</evidence>
<evidence type="ECO:0000313" key="11">
    <source>
        <dbReference type="EMBL" id="ODV75688.1"/>
    </source>
</evidence>
<dbReference type="RefSeq" id="XP_020072727.1">
    <property type="nucleotide sequence ID" value="XM_020213900.1"/>
</dbReference>
<reference evidence="11 12" key="1">
    <citation type="journal article" date="2016" name="Proc. Natl. Acad. Sci. U.S.A.">
        <title>Comparative genomics of biotechnologically important yeasts.</title>
        <authorList>
            <person name="Riley R."/>
            <person name="Haridas S."/>
            <person name="Wolfe K.H."/>
            <person name="Lopes M.R."/>
            <person name="Hittinger C.T."/>
            <person name="Goeker M."/>
            <person name="Salamov A.A."/>
            <person name="Wisecaver J.H."/>
            <person name="Long T.M."/>
            <person name="Calvey C.H."/>
            <person name="Aerts A.L."/>
            <person name="Barry K.W."/>
            <person name="Choi C."/>
            <person name="Clum A."/>
            <person name="Coughlan A.Y."/>
            <person name="Deshpande S."/>
            <person name="Douglass A.P."/>
            <person name="Hanson S.J."/>
            <person name="Klenk H.-P."/>
            <person name="LaButti K.M."/>
            <person name="Lapidus A."/>
            <person name="Lindquist E.A."/>
            <person name="Lipzen A.M."/>
            <person name="Meier-Kolthoff J.P."/>
            <person name="Ohm R.A."/>
            <person name="Otillar R.P."/>
            <person name="Pangilinan J.L."/>
            <person name="Peng Y."/>
            <person name="Rokas A."/>
            <person name="Rosa C.A."/>
            <person name="Scheuner C."/>
            <person name="Sibirny A.A."/>
            <person name="Slot J.C."/>
            <person name="Stielow J.B."/>
            <person name="Sun H."/>
            <person name="Kurtzman C.P."/>
            <person name="Blackwell M."/>
            <person name="Grigoriev I.V."/>
            <person name="Jeffries T.W."/>
        </authorList>
    </citation>
    <scope>NUCLEOTIDE SEQUENCE [LARGE SCALE GENOMIC DNA]</scope>
    <source>
        <strain evidence="12">ATCC 18201 / CBS 1600 / BCRC 20928 / JCM 3617 / NBRC 0987 / NRRL Y-1542</strain>
    </source>
</reference>
<dbReference type="AlphaFoldDB" id="A0A1E4S883"/>
<dbReference type="GO" id="GO:0016020">
    <property type="term" value="C:membrane"/>
    <property type="evidence" value="ECO:0007669"/>
    <property type="project" value="UniProtKB-SubCell"/>
</dbReference>
<accession>A0A1E4S883</accession>
<dbReference type="GO" id="GO:0006493">
    <property type="term" value="P:protein O-linked glycosylation"/>
    <property type="evidence" value="ECO:0007669"/>
    <property type="project" value="TreeGrafter"/>
</dbReference>
<feature type="transmembrane region" description="Helical" evidence="10">
    <location>
        <begin position="40"/>
        <end position="56"/>
    </location>
</feature>
<keyword evidence="7 10" id="KW-1133">Transmembrane helix</keyword>
<dbReference type="Pfam" id="PF11051">
    <property type="entry name" value="Mannosyl_trans3"/>
    <property type="match status" value="1"/>
</dbReference>
<name>A0A1E4S883_CYBJN</name>
<evidence type="ECO:0000313" key="12">
    <source>
        <dbReference type="Proteomes" id="UP000094389"/>
    </source>
</evidence>
<dbReference type="GO" id="GO:0005794">
    <property type="term" value="C:Golgi apparatus"/>
    <property type="evidence" value="ECO:0007669"/>
    <property type="project" value="TreeGrafter"/>
</dbReference>
<keyword evidence="6" id="KW-0735">Signal-anchor</keyword>
<evidence type="ECO:0000256" key="4">
    <source>
        <dbReference type="ARBA" id="ARBA00022679"/>
    </source>
</evidence>
<evidence type="ECO:0000256" key="2">
    <source>
        <dbReference type="ARBA" id="ARBA00009105"/>
    </source>
</evidence>
<keyword evidence="9" id="KW-0325">Glycoprotein</keyword>